<organism evidence="3 4">
    <name type="scientific">Oikopleura dioica</name>
    <name type="common">Tunicate</name>
    <dbReference type="NCBI Taxonomy" id="34765"/>
    <lineage>
        <taxon>Eukaryota</taxon>
        <taxon>Metazoa</taxon>
        <taxon>Chordata</taxon>
        <taxon>Tunicata</taxon>
        <taxon>Appendicularia</taxon>
        <taxon>Copelata</taxon>
        <taxon>Oikopleuridae</taxon>
        <taxon>Oikopleura</taxon>
    </lineage>
</organism>
<keyword evidence="4" id="KW-1185">Reference proteome</keyword>
<feature type="domain" description="C2" evidence="2">
    <location>
        <begin position="74"/>
        <end position="148"/>
    </location>
</feature>
<accession>A0ABN7T4H9</accession>
<feature type="compositionally biased region" description="Basic and acidic residues" evidence="1">
    <location>
        <begin position="207"/>
        <end position="220"/>
    </location>
</feature>
<feature type="compositionally biased region" description="Low complexity" evidence="1">
    <location>
        <begin position="228"/>
        <end position="244"/>
    </location>
</feature>
<dbReference type="SUPFAM" id="SSF49562">
    <property type="entry name" value="C2 domain (Calcium/lipid-binding domain, CaLB)"/>
    <property type="match status" value="1"/>
</dbReference>
<reference evidence="3 4" key="1">
    <citation type="submission" date="2021-04" db="EMBL/GenBank/DDBJ databases">
        <authorList>
            <person name="Bliznina A."/>
        </authorList>
    </citation>
    <scope>NUCLEOTIDE SEQUENCE [LARGE SCALE GENOMIC DNA]</scope>
</reference>
<feature type="region of interest" description="Disordered" evidence="1">
    <location>
        <begin position="199"/>
        <end position="244"/>
    </location>
</feature>
<name>A0ABN7T4H9_OIKDI</name>
<dbReference type="Pfam" id="PF00168">
    <property type="entry name" value="C2"/>
    <property type="match status" value="1"/>
</dbReference>
<dbReference type="InterPro" id="IPR035892">
    <property type="entry name" value="C2_domain_sf"/>
</dbReference>
<dbReference type="InterPro" id="IPR000008">
    <property type="entry name" value="C2_dom"/>
</dbReference>
<evidence type="ECO:0000256" key="1">
    <source>
        <dbReference type="SAM" id="MobiDB-lite"/>
    </source>
</evidence>
<dbReference type="Proteomes" id="UP001158576">
    <property type="component" value="Chromosome 2"/>
</dbReference>
<evidence type="ECO:0000313" key="4">
    <source>
        <dbReference type="Proteomes" id="UP001158576"/>
    </source>
</evidence>
<sequence length="244" mass="27178">MEKDVRFEIVLVGPQLRGESSGIPEIYVQVITGDKAPFYMREKNFMNRAQEIGHLDVKIWPACSKQKIIGSELTVHVDIKSAKGLPGSVDSTFVKYSLLGSNELRTKIKSGLNPLFQSNLSVDLGVITEESYKKLETEPLCFEICSSHKRHFIKSRPPQTQARPSQKIRDIEKLIAKSNSEGITNLSISDLSMILNIPLPPPTKASKAPEKPKEDKKEEILEPPIQPPRTDTPSSTSSQTCIIL</sequence>
<protein>
    <submittedName>
        <fullName evidence="3">Oidioi.mRNA.OKI2018_I69.chr2.g4948.t1.cds</fullName>
    </submittedName>
</protein>
<proteinExistence type="predicted"/>
<gene>
    <name evidence="3" type="ORF">OKIOD_LOCUS13713</name>
</gene>
<dbReference type="EMBL" id="OU015567">
    <property type="protein sequence ID" value="CAG5110562.1"/>
    <property type="molecule type" value="Genomic_DNA"/>
</dbReference>
<evidence type="ECO:0000313" key="3">
    <source>
        <dbReference type="EMBL" id="CAG5110562.1"/>
    </source>
</evidence>
<evidence type="ECO:0000259" key="2">
    <source>
        <dbReference type="Pfam" id="PF00168"/>
    </source>
</evidence>